<dbReference type="PANTHER" id="PTHR10900">
    <property type="entry name" value="PERIOSTIN-RELATED"/>
    <property type="match status" value="1"/>
</dbReference>
<dbReference type="InterPro" id="IPR036378">
    <property type="entry name" value="FAS1_dom_sf"/>
</dbReference>
<feature type="chain" id="PRO_5011551736" evidence="1">
    <location>
        <begin position="22"/>
        <end position="178"/>
    </location>
</feature>
<dbReference type="AlphaFoldDB" id="A0A1G7LN33"/>
<name>A0A1G7LN33_9PROT</name>
<proteinExistence type="predicted"/>
<dbReference type="Pfam" id="PF02469">
    <property type="entry name" value="Fasciclin"/>
    <property type="match status" value="1"/>
</dbReference>
<dbReference type="InterPro" id="IPR050904">
    <property type="entry name" value="Adhesion/Biosynth-related"/>
</dbReference>
<dbReference type="SUPFAM" id="SSF82153">
    <property type="entry name" value="FAS1 domain"/>
    <property type="match status" value="1"/>
</dbReference>
<evidence type="ECO:0000313" key="3">
    <source>
        <dbReference type="EMBL" id="SDF50774.1"/>
    </source>
</evidence>
<dbReference type="RefSeq" id="WP_090018641.1">
    <property type="nucleotide sequence ID" value="NZ_FNCE01000001.1"/>
</dbReference>
<evidence type="ECO:0000259" key="2">
    <source>
        <dbReference type="PROSITE" id="PS50213"/>
    </source>
</evidence>
<accession>A0A1G7LN33</accession>
<feature type="domain" description="FAS1" evidence="2">
    <location>
        <begin position="24"/>
        <end position="157"/>
    </location>
</feature>
<evidence type="ECO:0000256" key="1">
    <source>
        <dbReference type="SAM" id="SignalP"/>
    </source>
</evidence>
<dbReference type="Proteomes" id="UP000199415">
    <property type="component" value="Unassembled WGS sequence"/>
</dbReference>
<feature type="signal peptide" evidence="1">
    <location>
        <begin position="1"/>
        <end position="21"/>
    </location>
</feature>
<dbReference type="OrthoDB" id="9800666at2"/>
<dbReference type="STRING" id="1082479.SAMN05216241_101311"/>
<dbReference type="PANTHER" id="PTHR10900:SF77">
    <property type="entry name" value="FI19380P1"/>
    <property type="match status" value="1"/>
</dbReference>
<evidence type="ECO:0000313" key="4">
    <source>
        <dbReference type="Proteomes" id="UP000199415"/>
    </source>
</evidence>
<reference evidence="3 4" key="1">
    <citation type="submission" date="2016-10" db="EMBL/GenBank/DDBJ databases">
        <authorList>
            <person name="de Groot N.N."/>
        </authorList>
    </citation>
    <scope>NUCLEOTIDE SEQUENCE [LARGE SCALE GENOMIC DNA]</scope>
    <source>
        <strain evidence="3 4">DSM 25584</strain>
    </source>
</reference>
<dbReference type="FunFam" id="2.30.180.10:FF:000019">
    <property type="entry name" value="Cell surface lipoprotein"/>
    <property type="match status" value="1"/>
</dbReference>
<sequence>MLRTFLMATVVTTGLTSAAVAGQMKDLVDTAAGDTRFSTLVEAVQAAGLVETLKGEGPYTVFAPTNAAFDEIPEDRLNSLLKPENRDALRDVLTYHVVAGNVMSGDIAGTEQNVDTVQGTALRVDATGDGVRINDARVVQADIEASNGVIHAIDAVVMPRAQLGERPPKEAEEGGPSD</sequence>
<protein>
    <submittedName>
        <fullName evidence="3">Uncaracterized surface protein containing fasciclin (FAS1) repeats</fullName>
    </submittedName>
</protein>
<dbReference type="Gene3D" id="2.30.180.10">
    <property type="entry name" value="FAS1 domain"/>
    <property type="match status" value="1"/>
</dbReference>
<dbReference type="InterPro" id="IPR000782">
    <property type="entry name" value="FAS1_domain"/>
</dbReference>
<dbReference type="PROSITE" id="PS50213">
    <property type="entry name" value="FAS1"/>
    <property type="match status" value="1"/>
</dbReference>
<dbReference type="SMART" id="SM00554">
    <property type="entry name" value="FAS1"/>
    <property type="match status" value="1"/>
</dbReference>
<dbReference type="EMBL" id="FNCE01000001">
    <property type="protein sequence ID" value="SDF50774.1"/>
    <property type="molecule type" value="Genomic_DNA"/>
</dbReference>
<keyword evidence="1" id="KW-0732">Signal</keyword>
<gene>
    <name evidence="3" type="ORF">SAMN05216241_101311</name>
</gene>
<organism evidence="3 4">
    <name type="scientific">Limimonas halophila</name>
    <dbReference type="NCBI Taxonomy" id="1082479"/>
    <lineage>
        <taxon>Bacteria</taxon>
        <taxon>Pseudomonadati</taxon>
        <taxon>Pseudomonadota</taxon>
        <taxon>Alphaproteobacteria</taxon>
        <taxon>Rhodospirillales</taxon>
        <taxon>Rhodovibrionaceae</taxon>
        <taxon>Limimonas</taxon>
    </lineage>
</organism>
<keyword evidence="4" id="KW-1185">Reference proteome</keyword>